<dbReference type="RefSeq" id="WP_218110734.1">
    <property type="nucleotide sequence ID" value="NZ_CP065383.1"/>
</dbReference>
<feature type="transmembrane region" description="Helical" evidence="6">
    <location>
        <begin position="265"/>
        <end position="283"/>
    </location>
</feature>
<evidence type="ECO:0000313" key="8">
    <source>
        <dbReference type="Proteomes" id="UP000594463"/>
    </source>
</evidence>
<evidence type="ECO:0000256" key="6">
    <source>
        <dbReference type="SAM" id="Phobius"/>
    </source>
</evidence>
<protein>
    <submittedName>
        <fullName evidence="7">Ribose import permease protein RbsC</fullName>
    </submittedName>
</protein>
<accession>A0A7T1F305</accession>
<reference evidence="7 8" key="1">
    <citation type="journal article" date="2021" name="Nat. Commun.">
        <title>Isolation of a member of the candidate phylum Atribacteria reveals a unique cell membrane structure.</title>
        <authorList>
            <person name="Taiki K."/>
            <person name="Nobu M.K."/>
            <person name="Kusada H."/>
            <person name="Meng X.-Y."/>
            <person name="Hosoki N."/>
            <person name="Uematsu K."/>
            <person name="Yoshioka H."/>
            <person name="Kamagata Y."/>
            <person name="Tamaki H."/>
        </authorList>
    </citation>
    <scope>NUCLEOTIDE SEQUENCE [LARGE SCALE GENOMIC DNA]</scope>
    <source>
        <strain evidence="7 8">RT761</strain>
    </source>
</reference>
<keyword evidence="2" id="KW-1003">Cell membrane</keyword>
<evidence type="ECO:0000256" key="5">
    <source>
        <dbReference type="ARBA" id="ARBA00023136"/>
    </source>
</evidence>
<name>A0A7T1F305_ATRLM</name>
<feature type="transmembrane region" description="Helical" evidence="6">
    <location>
        <begin position="237"/>
        <end position="258"/>
    </location>
</feature>
<evidence type="ECO:0000256" key="4">
    <source>
        <dbReference type="ARBA" id="ARBA00022989"/>
    </source>
</evidence>
<feature type="transmembrane region" description="Helical" evidence="6">
    <location>
        <begin position="42"/>
        <end position="60"/>
    </location>
</feature>
<keyword evidence="4 6" id="KW-1133">Transmembrane helix</keyword>
<comment type="subcellular location">
    <subcellularLocation>
        <location evidence="1">Cell membrane</location>
        <topology evidence="1">Multi-pass membrane protein</topology>
    </subcellularLocation>
</comment>
<feature type="transmembrane region" description="Helical" evidence="6">
    <location>
        <begin position="120"/>
        <end position="138"/>
    </location>
</feature>
<evidence type="ECO:0000313" key="7">
    <source>
        <dbReference type="EMBL" id="QPM68220.1"/>
    </source>
</evidence>
<gene>
    <name evidence="7" type="primary">rbsC_23</name>
    <name evidence="7" type="ORF">RT761_01436</name>
</gene>
<dbReference type="AlphaFoldDB" id="A0A7T1F305"/>
<dbReference type="EMBL" id="CP065383">
    <property type="protein sequence ID" value="QPM68220.1"/>
    <property type="molecule type" value="Genomic_DNA"/>
</dbReference>
<feature type="transmembrane region" description="Helical" evidence="6">
    <location>
        <begin position="90"/>
        <end position="113"/>
    </location>
</feature>
<dbReference type="InterPro" id="IPR001851">
    <property type="entry name" value="ABC_transp_permease"/>
</dbReference>
<dbReference type="GO" id="GO:0005886">
    <property type="term" value="C:plasma membrane"/>
    <property type="evidence" value="ECO:0007669"/>
    <property type="project" value="UniProtKB-SubCell"/>
</dbReference>
<organism evidence="7 8">
    <name type="scientific">Atribacter laminatus</name>
    <dbReference type="NCBI Taxonomy" id="2847778"/>
    <lineage>
        <taxon>Bacteria</taxon>
        <taxon>Pseudomonadati</taxon>
        <taxon>Atribacterota</taxon>
        <taxon>Atribacteria</taxon>
        <taxon>Atribacterales</taxon>
        <taxon>Atribacteraceae</taxon>
        <taxon>Atribacter</taxon>
    </lineage>
</organism>
<feature type="transmembrane region" description="Helical" evidence="6">
    <location>
        <begin position="199"/>
        <end position="217"/>
    </location>
</feature>
<proteinExistence type="predicted"/>
<dbReference type="CDD" id="cd06579">
    <property type="entry name" value="TM_PBP1_transp_AraH_like"/>
    <property type="match status" value="1"/>
</dbReference>
<keyword evidence="5 6" id="KW-0472">Membrane</keyword>
<dbReference type="KEGG" id="alam:RT761_01436"/>
<evidence type="ECO:0000256" key="2">
    <source>
        <dbReference type="ARBA" id="ARBA00022475"/>
    </source>
</evidence>
<evidence type="ECO:0000256" key="3">
    <source>
        <dbReference type="ARBA" id="ARBA00022692"/>
    </source>
</evidence>
<keyword evidence="3 6" id="KW-0812">Transmembrane</keyword>
<feature type="transmembrane region" description="Helical" evidence="6">
    <location>
        <begin position="12"/>
        <end position="30"/>
    </location>
</feature>
<dbReference type="Proteomes" id="UP000594463">
    <property type="component" value="Chromosome"/>
</dbReference>
<keyword evidence="8" id="KW-1185">Reference proteome</keyword>
<feature type="transmembrane region" description="Helical" evidence="6">
    <location>
        <begin position="158"/>
        <end position="179"/>
    </location>
</feature>
<dbReference type="Pfam" id="PF02653">
    <property type="entry name" value="BPD_transp_2"/>
    <property type="match status" value="1"/>
</dbReference>
<sequence>MNIKLSSGFMQKMVIVGVLLLIIIVLSFLSKSFLTVTNFNNVTRQVAFVVITGCAITPLMISGNFDLSIGSVLGLTGMLSALFVTQSIPLWFSIILSTLVGSAIGLLNGLMVVKLKIPSIIATLGTMYAARGLALVISGGNSIHMGLGKSFTVLGRGYLGGIPIIFIIMFLTIFLFYFIESKTILGRYTFAIGGNKRTALLSGINVGSIIILLYFLVGTLTGFSGTLMASRLGVGQAMVGSGFEFDVIVAVVLGGTSIEGGEGSIFGMLIGAFIVGFIANGLNLMGIHSFYQSIVKGVVLVGAVLLDQKLKGRIAD</sequence>
<evidence type="ECO:0000256" key="1">
    <source>
        <dbReference type="ARBA" id="ARBA00004651"/>
    </source>
</evidence>
<dbReference type="GO" id="GO:0022857">
    <property type="term" value="F:transmembrane transporter activity"/>
    <property type="evidence" value="ECO:0007669"/>
    <property type="project" value="InterPro"/>
</dbReference>
<dbReference type="PANTHER" id="PTHR32196">
    <property type="entry name" value="ABC TRANSPORTER PERMEASE PROTEIN YPHD-RELATED-RELATED"/>
    <property type="match status" value="1"/>
</dbReference>